<dbReference type="EMBL" id="GEBQ01031740">
    <property type="protein sequence ID" value="JAT08237.1"/>
    <property type="molecule type" value="Transcribed_RNA"/>
</dbReference>
<dbReference type="InterPro" id="IPR055102">
    <property type="entry name" value="PDXDC1-like_3rd"/>
</dbReference>
<dbReference type="Pfam" id="PF22930">
    <property type="entry name" value="PDXDC1-like_cen"/>
    <property type="match status" value="1"/>
</dbReference>
<evidence type="ECO:0000256" key="5">
    <source>
        <dbReference type="ARBA" id="ARBA00023239"/>
    </source>
</evidence>
<dbReference type="Pfam" id="PF22937">
    <property type="entry name" value="PDXDC1-like_cen2"/>
    <property type="match status" value="1"/>
</dbReference>
<evidence type="ECO:0000256" key="6">
    <source>
        <dbReference type="SAM" id="MobiDB-lite"/>
    </source>
</evidence>
<dbReference type="InterPro" id="IPR050477">
    <property type="entry name" value="GrpII_AminoAcid_Decarb"/>
</dbReference>
<evidence type="ECO:0000256" key="3">
    <source>
        <dbReference type="ARBA" id="ARBA00022793"/>
    </source>
</evidence>
<proteinExistence type="inferred from homology"/>
<evidence type="ECO:0000313" key="9">
    <source>
        <dbReference type="EMBL" id="JAT08237.1"/>
    </source>
</evidence>
<dbReference type="GO" id="GO:0016831">
    <property type="term" value="F:carboxy-lyase activity"/>
    <property type="evidence" value="ECO:0007669"/>
    <property type="project" value="UniProtKB-KW"/>
</dbReference>
<evidence type="ECO:0000256" key="1">
    <source>
        <dbReference type="ARBA" id="ARBA00001933"/>
    </source>
</evidence>
<keyword evidence="5" id="KW-0456">Lyase</keyword>
<sequence>MLSQQPGGEGGVITVADVIAKPVNTNLLFEVVASAVVFQFVPEGCQDRVAPYYDKLNSWLGQILQRDAPLVPVELCELEHSGVVLRFCPLEAVSVPTPADTETFINCLDQQLEILSATVSHKETFQRLVSASSRLRLVEMPGWAGLGGVRYIPQGWESLLLTDQAKEELNRLNIQMVDRLRATDAAFSLGEGTDGLACVRFGMVTADTDVTELLGLVESVGKQEEDSWKFIDTMAEVVKKGIETATLGLQRENEEKLWQDGILRQVPVFGSLVNWWSPNSKEGAGIKGRSLDLTAGVVASTENIYKYHMQGVTTLGAKGPPEPLVQTPVAGHSRTPSVSSQQSNANSPH</sequence>
<evidence type="ECO:0008006" key="10">
    <source>
        <dbReference type="Google" id="ProtNLM"/>
    </source>
</evidence>
<keyword evidence="4" id="KW-0663">Pyridoxal phosphate</keyword>
<feature type="domain" description="PDXDC1-like third" evidence="8">
    <location>
        <begin position="125"/>
        <end position="229"/>
    </location>
</feature>
<dbReference type="InterPro" id="IPR055103">
    <property type="entry name" value="PDXDC1-like_2nd"/>
</dbReference>
<organism evidence="9">
    <name type="scientific">Graphocephala atropunctata</name>
    <dbReference type="NCBI Taxonomy" id="36148"/>
    <lineage>
        <taxon>Eukaryota</taxon>
        <taxon>Metazoa</taxon>
        <taxon>Ecdysozoa</taxon>
        <taxon>Arthropoda</taxon>
        <taxon>Hexapoda</taxon>
        <taxon>Insecta</taxon>
        <taxon>Pterygota</taxon>
        <taxon>Neoptera</taxon>
        <taxon>Paraneoptera</taxon>
        <taxon>Hemiptera</taxon>
        <taxon>Auchenorrhyncha</taxon>
        <taxon>Membracoidea</taxon>
        <taxon>Cicadellidae</taxon>
        <taxon>Cicadellinae</taxon>
        <taxon>Cicadellini</taxon>
        <taxon>Graphocephala</taxon>
    </lineage>
</organism>
<comment type="similarity">
    <text evidence="2">Belongs to the group II decarboxylase family.</text>
</comment>
<dbReference type="PANTHER" id="PTHR42735">
    <property type="match status" value="1"/>
</dbReference>
<evidence type="ECO:0000259" key="8">
    <source>
        <dbReference type="Pfam" id="PF22937"/>
    </source>
</evidence>
<feature type="compositionally biased region" description="Polar residues" evidence="6">
    <location>
        <begin position="334"/>
        <end position="349"/>
    </location>
</feature>
<dbReference type="PANTHER" id="PTHR42735:SF1">
    <property type="entry name" value="PYRIDOXAL-DEPENDENT DECARBOXYLASE DOMAIN-CONTAINING PROTEIN 1-RELATED"/>
    <property type="match status" value="1"/>
</dbReference>
<protein>
    <recommendedName>
        <fullName evidence="10">Pyridoxal-dependent decarboxylase domain-containing protein 1</fullName>
    </recommendedName>
</protein>
<gene>
    <name evidence="9" type="ORF">g.41718</name>
</gene>
<feature type="region of interest" description="Disordered" evidence="6">
    <location>
        <begin position="317"/>
        <end position="349"/>
    </location>
</feature>
<evidence type="ECO:0000259" key="7">
    <source>
        <dbReference type="Pfam" id="PF22930"/>
    </source>
</evidence>
<reference evidence="9" key="1">
    <citation type="submission" date="2015-11" db="EMBL/GenBank/DDBJ databases">
        <title>De novo transcriptome assembly of four potential Pierce s Disease insect vectors from Arizona vineyards.</title>
        <authorList>
            <person name="Tassone E.E."/>
        </authorList>
    </citation>
    <scope>NUCLEOTIDE SEQUENCE</scope>
</reference>
<evidence type="ECO:0000256" key="2">
    <source>
        <dbReference type="ARBA" id="ARBA00009533"/>
    </source>
</evidence>
<accession>A0A1B6K9W1</accession>
<feature type="domain" description="PDXDC1/PDXD2 second" evidence="7">
    <location>
        <begin position="48"/>
        <end position="119"/>
    </location>
</feature>
<keyword evidence="3" id="KW-0210">Decarboxylase</keyword>
<comment type="cofactor">
    <cofactor evidence="1">
        <name>pyridoxal 5'-phosphate</name>
        <dbReference type="ChEBI" id="CHEBI:597326"/>
    </cofactor>
</comment>
<name>A0A1B6K9W1_9HEMI</name>
<evidence type="ECO:0000256" key="4">
    <source>
        <dbReference type="ARBA" id="ARBA00022898"/>
    </source>
</evidence>
<dbReference type="AlphaFoldDB" id="A0A1B6K9W1"/>